<dbReference type="InterPro" id="IPR050397">
    <property type="entry name" value="Env_Response_Regulators"/>
</dbReference>
<dbReference type="InterPro" id="IPR036388">
    <property type="entry name" value="WH-like_DNA-bd_sf"/>
</dbReference>
<dbReference type="SMART" id="SM00100">
    <property type="entry name" value="cNMP"/>
    <property type="match status" value="1"/>
</dbReference>
<dbReference type="Pfam" id="PF00027">
    <property type="entry name" value="cNMP_binding"/>
    <property type="match status" value="1"/>
</dbReference>
<dbReference type="EMBL" id="AEIG01000037">
    <property type="protein sequence ID" value="EGG29680.1"/>
    <property type="molecule type" value="Genomic_DNA"/>
</dbReference>
<dbReference type="STRING" id="2518989.IMCC3088_1492"/>
<gene>
    <name evidence="4" type="ORF">IMCC3088_1492</name>
</gene>
<sequence>MNNPGLAKFLRSVSVFSELSDDRCDELISCSSVERFDRRTVIQRSGDPHHHLYIVMTGRLEMVAHSPWGAEMTIAVFGPGSTSSWVALFLDSPAERTLVATPDTRLLAIPAIQLRAFLERQPALYPKVLTLDGKRFRALLDLTALVLNPVRSQRLATLLLMIADVSGDTSAQPKVLLTHHQLQQLANCSRQVLHRCLRELQQDGLIKQGYGSIQIQDVAALSAYAKQAAAGDANRLS</sequence>
<dbReference type="SUPFAM" id="SSF51206">
    <property type="entry name" value="cAMP-binding domain-like"/>
    <property type="match status" value="1"/>
</dbReference>
<comment type="caution">
    <text evidence="4">The sequence shown here is derived from an EMBL/GenBank/DDBJ whole genome shotgun (WGS) entry which is preliminary data.</text>
</comment>
<dbReference type="InterPro" id="IPR018490">
    <property type="entry name" value="cNMP-bd_dom_sf"/>
</dbReference>
<dbReference type="eggNOG" id="COG0664">
    <property type="taxonomic scope" value="Bacteria"/>
</dbReference>
<dbReference type="SUPFAM" id="SSF46785">
    <property type="entry name" value="Winged helix' DNA-binding domain"/>
    <property type="match status" value="1"/>
</dbReference>
<dbReference type="Gene3D" id="1.10.10.10">
    <property type="entry name" value="Winged helix-like DNA-binding domain superfamily/Winged helix DNA-binding domain"/>
    <property type="match status" value="1"/>
</dbReference>
<keyword evidence="2" id="KW-0238">DNA-binding</keyword>
<dbReference type="CDD" id="cd00038">
    <property type="entry name" value="CAP_ED"/>
    <property type="match status" value="1"/>
</dbReference>
<dbReference type="InterPro" id="IPR036390">
    <property type="entry name" value="WH_DNA-bd_sf"/>
</dbReference>
<keyword evidence="5" id="KW-1185">Reference proteome</keyword>
<dbReference type="PROSITE" id="PS50042">
    <property type="entry name" value="CNMP_BINDING_3"/>
    <property type="match status" value="1"/>
</dbReference>
<dbReference type="GO" id="GO:0005829">
    <property type="term" value="C:cytosol"/>
    <property type="evidence" value="ECO:0007669"/>
    <property type="project" value="TreeGrafter"/>
</dbReference>
<reference evidence="4 5" key="1">
    <citation type="journal article" date="2011" name="J. Bacteriol.">
        <title>Genome sequence of strain IMCC3088, a proteorhodopsin-containing marine bacterium belonging to the OM60/NOR5 clade.</title>
        <authorList>
            <person name="Jang Y."/>
            <person name="Oh H.M."/>
            <person name="Kang I."/>
            <person name="Lee K."/>
            <person name="Yang S.J."/>
            <person name="Cho J.C."/>
        </authorList>
    </citation>
    <scope>NUCLEOTIDE SEQUENCE [LARGE SCALE GENOMIC DNA]</scope>
    <source>
        <strain evidence="4 5">IMCC3088</strain>
    </source>
</reference>
<dbReference type="OrthoDB" id="6881322at2"/>
<dbReference type="Proteomes" id="UP000005615">
    <property type="component" value="Unassembled WGS sequence"/>
</dbReference>
<dbReference type="Pfam" id="PF13545">
    <property type="entry name" value="HTH_Crp_2"/>
    <property type="match status" value="1"/>
</dbReference>
<proteinExistence type="predicted"/>
<accession>F3L202</accession>
<dbReference type="InterPro" id="IPR000595">
    <property type="entry name" value="cNMP-bd_dom"/>
</dbReference>
<organism evidence="4 5">
    <name type="scientific">Aequoribacter fuscus</name>
    <dbReference type="NCBI Taxonomy" id="2518989"/>
    <lineage>
        <taxon>Bacteria</taxon>
        <taxon>Pseudomonadati</taxon>
        <taxon>Pseudomonadota</taxon>
        <taxon>Gammaproteobacteria</taxon>
        <taxon>Cellvibrionales</taxon>
        <taxon>Halieaceae</taxon>
        <taxon>Aequoribacter</taxon>
    </lineage>
</organism>
<dbReference type="PANTHER" id="PTHR24567">
    <property type="entry name" value="CRP FAMILY TRANSCRIPTIONAL REGULATORY PROTEIN"/>
    <property type="match status" value="1"/>
</dbReference>
<evidence type="ECO:0000256" key="1">
    <source>
        <dbReference type="ARBA" id="ARBA00023015"/>
    </source>
</evidence>
<keyword evidence="1" id="KW-0805">Transcription regulation</keyword>
<evidence type="ECO:0000256" key="2">
    <source>
        <dbReference type="ARBA" id="ARBA00023125"/>
    </source>
</evidence>
<dbReference type="GO" id="GO:0003700">
    <property type="term" value="F:DNA-binding transcription factor activity"/>
    <property type="evidence" value="ECO:0007669"/>
    <property type="project" value="TreeGrafter"/>
</dbReference>
<dbReference type="Gene3D" id="2.60.120.10">
    <property type="entry name" value="Jelly Rolls"/>
    <property type="match status" value="1"/>
</dbReference>
<dbReference type="GO" id="GO:0003677">
    <property type="term" value="F:DNA binding"/>
    <property type="evidence" value="ECO:0007669"/>
    <property type="project" value="UniProtKB-KW"/>
</dbReference>
<protein>
    <submittedName>
        <fullName evidence="4">Transcriptional regulator, Crp/Fnr family</fullName>
    </submittedName>
</protein>
<dbReference type="InterPro" id="IPR014710">
    <property type="entry name" value="RmlC-like_jellyroll"/>
</dbReference>
<dbReference type="RefSeq" id="WP_009575789.1">
    <property type="nucleotide sequence ID" value="NZ_AEIG01000037.1"/>
</dbReference>
<keyword evidence="3" id="KW-0804">Transcription</keyword>
<dbReference type="PANTHER" id="PTHR24567:SF68">
    <property type="entry name" value="DNA-BINDING TRANSCRIPTIONAL DUAL REGULATOR CRP"/>
    <property type="match status" value="1"/>
</dbReference>
<dbReference type="InterPro" id="IPR012318">
    <property type="entry name" value="HTH_CRP"/>
</dbReference>
<evidence type="ECO:0000256" key="3">
    <source>
        <dbReference type="ARBA" id="ARBA00023163"/>
    </source>
</evidence>
<name>F3L202_9GAMM</name>
<evidence type="ECO:0000313" key="5">
    <source>
        <dbReference type="Proteomes" id="UP000005615"/>
    </source>
</evidence>
<dbReference type="AlphaFoldDB" id="F3L202"/>
<evidence type="ECO:0000313" key="4">
    <source>
        <dbReference type="EMBL" id="EGG29680.1"/>
    </source>
</evidence>